<dbReference type="InterPro" id="IPR028349">
    <property type="entry name" value="PafC-like"/>
</dbReference>
<dbReference type="InterPro" id="IPR057727">
    <property type="entry name" value="WCX_dom"/>
</dbReference>
<dbReference type="RefSeq" id="WP_163656276.1">
    <property type="nucleotide sequence ID" value="NZ_JAAGRN010000014.1"/>
</dbReference>
<gene>
    <name evidence="3" type="ORF">G3I67_14570</name>
</gene>
<dbReference type="Pfam" id="PF13280">
    <property type="entry name" value="WYL"/>
    <property type="match status" value="1"/>
</dbReference>
<accession>A0A6B2R2W9</accession>
<sequence length="324" mass="37777">MDRTERFYKIQAMLMAKQSVSMKQMQEALEVSRATLNRDLAYMRDRLGIPFAWDASLRGYALIRQQSNDKTFELPGIWFNQQEIVSLLTMIELISKLEPGGLLHPQLAPFKQRLESLLEDGIGNSAEARNRIRILPMAQRHVSGDYFQLVTYALVQRKRVTMQHFARPTGQTTEREISPQRLVYYRDNWYVDAYCHLRESLRSFSLDAINNVTLLEQKAIDIPEEQLRETFESSYGIFTGKNRQVAKLKFTPFRAQWVAREIWHPEQVGEVHADGSYTLEVPYGEDWELLQDILRQGPDVEVLGPLELRHKVMKLIDQLSGIYR</sequence>
<dbReference type="SUPFAM" id="SSF46785">
    <property type="entry name" value="Winged helix' DNA-binding domain"/>
    <property type="match status" value="1"/>
</dbReference>
<feature type="domain" description="WYL" evidence="1">
    <location>
        <begin position="146"/>
        <end position="213"/>
    </location>
</feature>
<dbReference type="PANTHER" id="PTHR34580">
    <property type="match status" value="1"/>
</dbReference>
<comment type="caution">
    <text evidence="3">The sequence shown here is derived from an EMBL/GenBank/DDBJ whole genome shotgun (WGS) entry which is preliminary data.</text>
</comment>
<protein>
    <submittedName>
        <fullName evidence="3">WYL domain-containing protein</fullName>
    </submittedName>
</protein>
<dbReference type="AlphaFoldDB" id="A0A6B2R2W9"/>
<dbReference type="EMBL" id="JAAGRN010000014">
    <property type="protein sequence ID" value="NDY84453.1"/>
    <property type="molecule type" value="Genomic_DNA"/>
</dbReference>
<name>A0A6B2R2W9_9BURK</name>
<proteinExistence type="predicted"/>
<dbReference type="InterPro" id="IPR026881">
    <property type="entry name" value="WYL_dom"/>
</dbReference>
<dbReference type="PROSITE" id="PS52050">
    <property type="entry name" value="WYL"/>
    <property type="match status" value="1"/>
</dbReference>
<dbReference type="InterPro" id="IPR036390">
    <property type="entry name" value="WH_DNA-bd_sf"/>
</dbReference>
<dbReference type="PIRSF" id="PIRSF016838">
    <property type="entry name" value="PafC"/>
    <property type="match status" value="1"/>
</dbReference>
<dbReference type="Pfam" id="PF25583">
    <property type="entry name" value="WCX"/>
    <property type="match status" value="1"/>
</dbReference>
<dbReference type="InterPro" id="IPR036388">
    <property type="entry name" value="WH-like_DNA-bd_sf"/>
</dbReference>
<feature type="domain" description="WCX" evidence="2">
    <location>
        <begin position="245"/>
        <end position="318"/>
    </location>
</feature>
<organism evidence="3">
    <name type="scientific">Sheuella amnicola</name>
    <dbReference type="NCBI Taxonomy" id="2707330"/>
    <lineage>
        <taxon>Bacteria</taxon>
        <taxon>Pseudomonadati</taxon>
        <taxon>Pseudomonadota</taxon>
        <taxon>Betaproteobacteria</taxon>
        <taxon>Burkholderiales</taxon>
        <taxon>Alcaligenaceae</taxon>
        <taxon>Sheuella</taxon>
    </lineage>
</organism>
<evidence type="ECO:0000313" key="3">
    <source>
        <dbReference type="EMBL" id="NDY84453.1"/>
    </source>
</evidence>
<reference evidence="3" key="1">
    <citation type="submission" date="2020-02" db="EMBL/GenBank/DDBJ databases">
        <authorList>
            <person name="Chen W.-M."/>
        </authorList>
    </citation>
    <scope>NUCLEOTIDE SEQUENCE</scope>
    <source>
        <strain evidence="3">NBD-18</strain>
    </source>
</reference>
<dbReference type="InterPro" id="IPR051534">
    <property type="entry name" value="CBASS_pafABC_assoc_protein"/>
</dbReference>
<evidence type="ECO:0000259" key="1">
    <source>
        <dbReference type="Pfam" id="PF13280"/>
    </source>
</evidence>
<evidence type="ECO:0000259" key="2">
    <source>
        <dbReference type="Pfam" id="PF25583"/>
    </source>
</evidence>
<dbReference type="PANTHER" id="PTHR34580:SF3">
    <property type="entry name" value="PROTEIN PAFB"/>
    <property type="match status" value="1"/>
</dbReference>
<dbReference type="Gene3D" id="1.10.10.10">
    <property type="entry name" value="Winged helix-like DNA-binding domain superfamily/Winged helix DNA-binding domain"/>
    <property type="match status" value="1"/>
</dbReference>